<dbReference type="NCBIfam" id="TIGR01494">
    <property type="entry name" value="ATPase_P-type"/>
    <property type="match status" value="1"/>
</dbReference>
<proteinExistence type="inferred from homology"/>
<dbReference type="Proteomes" id="UP000306954">
    <property type="component" value="Unassembled WGS sequence"/>
</dbReference>
<keyword evidence="4 10" id="KW-0479">Metal-binding</keyword>
<evidence type="ECO:0000256" key="7">
    <source>
        <dbReference type="ARBA" id="ARBA00022967"/>
    </source>
</evidence>
<dbReference type="SUPFAM" id="SSF55008">
    <property type="entry name" value="HMA, heavy metal-associated domain"/>
    <property type="match status" value="4"/>
</dbReference>
<evidence type="ECO:0000256" key="10">
    <source>
        <dbReference type="RuleBase" id="RU362081"/>
    </source>
</evidence>
<dbReference type="AlphaFoldDB" id="A0A4T0G507"/>
<dbReference type="PROSITE" id="PS01047">
    <property type="entry name" value="HMA_1"/>
    <property type="match status" value="2"/>
</dbReference>
<keyword evidence="5 10" id="KW-0547">Nucleotide-binding</keyword>
<evidence type="ECO:0000256" key="8">
    <source>
        <dbReference type="ARBA" id="ARBA00022989"/>
    </source>
</evidence>
<evidence type="ECO:0000256" key="9">
    <source>
        <dbReference type="ARBA" id="ARBA00023136"/>
    </source>
</evidence>
<dbReference type="SFLD" id="SFLDF00027">
    <property type="entry name" value="p-type_atpase"/>
    <property type="match status" value="1"/>
</dbReference>
<dbReference type="EMBL" id="SPOF01000097">
    <property type="protein sequence ID" value="TIB07405.1"/>
    <property type="molecule type" value="Genomic_DNA"/>
</dbReference>
<dbReference type="InterPro" id="IPR023298">
    <property type="entry name" value="ATPase_P-typ_TM_dom_sf"/>
</dbReference>
<dbReference type="Pfam" id="PF00122">
    <property type="entry name" value="E1-E2_ATPase"/>
    <property type="match status" value="1"/>
</dbReference>
<dbReference type="NCBIfam" id="TIGR01525">
    <property type="entry name" value="ATPase-IB_hvy"/>
    <property type="match status" value="1"/>
</dbReference>
<evidence type="ECO:0000256" key="1">
    <source>
        <dbReference type="ARBA" id="ARBA00004141"/>
    </source>
</evidence>
<feature type="transmembrane region" description="Helical" evidence="10">
    <location>
        <begin position="451"/>
        <end position="483"/>
    </location>
</feature>
<dbReference type="Pfam" id="PF00702">
    <property type="entry name" value="Hydrolase"/>
    <property type="match status" value="1"/>
</dbReference>
<dbReference type="SFLD" id="SFLDS00003">
    <property type="entry name" value="Haloacid_Dehalogenase"/>
    <property type="match status" value="1"/>
</dbReference>
<dbReference type="PROSITE" id="PS50846">
    <property type="entry name" value="HMA_2"/>
    <property type="match status" value="2"/>
</dbReference>
<evidence type="ECO:0000313" key="14">
    <source>
        <dbReference type="Proteomes" id="UP000306954"/>
    </source>
</evidence>
<dbReference type="GO" id="GO:0055070">
    <property type="term" value="P:copper ion homeostasis"/>
    <property type="evidence" value="ECO:0007669"/>
    <property type="project" value="TreeGrafter"/>
</dbReference>
<evidence type="ECO:0000313" key="13">
    <source>
        <dbReference type="EMBL" id="TIB07405.1"/>
    </source>
</evidence>
<dbReference type="InterPro" id="IPR027256">
    <property type="entry name" value="P-typ_ATPase_IB"/>
</dbReference>
<dbReference type="SUPFAM" id="SSF81665">
    <property type="entry name" value="Calcium ATPase, transmembrane domain M"/>
    <property type="match status" value="1"/>
</dbReference>
<feature type="transmembrane region" description="Helical" evidence="10">
    <location>
        <begin position="365"/>
        <end position="385"/>
    </location>
</feature>
<evidence type="ECO:0000256" key="11">
    <source>
        <dbReference type="SAM" id="MobiDB-lite"/>
    </source>
</evidence>
<evidence type="ECO:0000256" key="6">
    <source>
        <dbReference type="ARBA" id="ARBA00022840"/>
    </source>
</evidence>
<dbReference type="PROSITE" id="PS00154">
    <property type="entry name" value="ATPASE_E1_E2"/>
    <property type="match status" value="1"/>
</dbReference>
<feature type="region of interest" description="Disordered" evidence="11">
    <location>
        <begin position="551"/>
        <end position="584"/>
    </location>
</feature>
<dbReference type="Gene3D" id="3.30.70.100">
    <property type="match status" value="4"/>
</dbReference>
<dbReference type="Gene3D" id="3.40.50.1000">
    <property type="entry name" value="HAD superfamily/HAD-like"/>
    <property type="match status" value="1"/>
</dbReference>
<keyword evidence="7" id="KW-1278">Translocase</keyword>
<keyword evidence="9 10" id="KW-0472">Membrane</keyword>
<feature type="compositionally biased region" description="Basic and acidic residues" evidence="11">
    <location>
        <begin position="551"/>
        <end position="562"/>
    </location>
</feature>
<dbReference type="Gene3D" id="2.70.150.10">
    <property type="entry name" value="Calcium-transporting ATPase, cytoplasmic transduction domain A"/>
    <property type="match status" value="1"/>
</dbReference>
<dbReference type="FunFam" id="3.30.70.100:FF:000001">
    <property type="entry name" value="ATPase copper transporting beta"/>
    <property type="match status" value="1"/>
</dbReference>
<dbReference type="Gene3D" id="3.40.1110.10">
    <property type="entry name" value="Calcium-transporting ATPase, cytoplasmic domain N"/>
    <property type="match status" value="1"/>
</dbReference>
<dbReference type="InterPro" id="IPR059000">
    <property type="entry name" value="ATPase_P-type_domA"/>
</dbReference>
<sequence length="1143" mass="123687">MESMIVPTIHCPSCVYAIQSALKNSAAKNVSVNLLNKSVSFECDDKNAAKREVVGALHEIGYSVDQENSFLRSKDKGKSHETLNTRHLESCQECREKGENATKTGKLFYFTKLSVEGMTCASCTQTLSSTLRGMTGVDPDSVRVSLMSAEAEFIHEQLSLESVQNEIDTIGYESKIIESSPLKKEEDQDTVITKFEFKGMTCASCSQTISSALKLEEGVLTVDVSLTSATAIVEHNKAVDVAHLVDTIEDIGYGATAVSTVSRNEARSNERNVEFKVDGMFCGHCPSHLLDTLNSLPLIAHTNDITLDHPFVTVTYTPNSPLLTVRSIIRDIHHAHPKFTITAVENNSANSSRSTAIHLAESKAWLVRVAVSAVFSFAALVINVIGMELLNEDHPVRRELERPIWGQATVGIVVMFLLSSPVYLIVGWNFHKKSYLSLKASYKAVSKSDRFPWIALVTWGSMDLLVSLGTTVAYFASIAMLIIDIHLKTPDDRMMGYFEMPIFLIFFISIGRTLESYMKAKTGDAISALGKLKPSKALLVGDNDLSFSEAKTKTDSDYDHENSSSSETTRLLPNGNNVPARSSRGSIKETSLTLIEIGDTLLVQAGEVVPIDGLISSRGNYPFDMSSVTGESLPVTLHEGDEVMTGTTCLKAVFMKVTSTSSETLIDRIIRVVNDAQSKKAPIEKIADAVTAVFVPVIVLLSIITLIVWLVVAANAAELGGKMDQGGKIFFAIQFSVATLVVACPCGIGLATPTAIAVGSGVLANHGVLVQSGSESFELANKVQIVVLDKTGTLTEGKISIVSEERLSKKEDGLLDEDVLWGMVSSMEEQSSHPIAKAVKSHASAKSHSLLPDLSSYEEVSGRGVKGVFSCDDKMLEMRIGSGKFVGAGSQPSSTVDRWRNNGNSIVFVALKEAGADDEALTITYALAIADSPREESREVVQQLHNAGKQIFMLTGDEELTARAIARDVGIAEENVMAGAMPDDKVKYIEKLRNEANCKPLSPTMLSRMKRWIGKPDKREVTPLVMFVGDGLNDSGAIIAADVGTSQGSGSQITISSAHFILLNSSLRSLIKIFKLSKLVKTRIIINFIWAIVFNVTLVPVAAGVFYPLGVKLPPVYSALAMALSSVSVVISSLLLRLHRPSN</sequence>
<dbReference type="InterPro" id="IPR036412">
    <property type="entry name" value="HAD-like_sf"/>
</dbReference>
<organism evidence="13 14">
    <name type="scientific">Wallemia ichthyophaga</name>
    <dbReference type="NCBI Taxonomy" id="245174"/>
    <lineage>
        <taxon>Eukaryota</taxon>
        <taxon>Fungi</taxon>
        <taxon>Dikarya</taxon>
        <taxon>Basidiomycota</taxon>
        <taxon>Wallemiomycotina</taxon>
        <taxon>Wallemiomycetes</taxon>
        <taxon>Wallemiales</taxon>
        <taxon>Wallemiaceae</taxon>
        <taxon>Wallemia</taxon>
    </lineage>
</organism>
<feature type="compositionally biased region" description="Polar residues" evidence="11">
    <location>
        <begin position="563"/>
        <end position="584"/>
    </location>
</feature>
<feature type="transmembrane region" description="Helical" evidence="10">
    <location>
        <begin position="1084"/>
        <end position="1110"/>
    </location>
</feature>
<comment type="caution">
    <text evidence="13">The sequence shown here is derived from an EMBL/GenBank/DDBJ whole genome shotgun (WGS) entry which is preliminary data.</text>
</comment>
<dbReference type="PRINTS" id="PR00942">
    <property type="entry name" value="CUATPASEI"/>
</dbReference>
<dbReference type="SFLD" id="SFLDG00002">
    <property type="entry name" value="C1.7:_P-type_atpase_like"/>
    <property type="match status" value="1"/>
</dbReference>
<dbReference type="InterPro" id="IPR023214">
    <property type="entry name" value="HAD_sf"/>
</dbReference>
<feature type="domain" description="HMA" evidence="12">
    <location>
        <begin position="191"/>
        <end position="256"/>
    </location>
</feature>
<feature type="transmembrane region" description="Helical" evidence="10">
    <location>
        <begin position="689"/>
        <end position="717"/>
    </location>
</feature>
<dbReference type="InterPro" id="IPR036163">
    <property type="entry name" value="HMA_dom_sf"/>
</dbReference>
<dbReference type="GO" id="GO:0016020">
    <property type="term" value="C:membrane"/>
    <property type="evidence" value="ECO:0007669"/>
    <property type="project" value="UniProtKB-SubCell"/>
</dbReference>
<dbReference type="PANTHER" id="PTHR43520">
    <property type="entry name" value="ATP7, ISOFORM B"/>
    <property type="match status" value="1"/>
</dbReference>
<feature type="domain" description="HMA" evidence="12">
    <location>
        <begin position="109"/>
        <end position="175"/>
    </location>
</feature>
<dbReference type="PRINTS" id="PR00119">
    <property type="entry name" value="CATATPASE"/>
</dbReference>
<protein>
    <recommendedName>
        <fullName evidence="12">HMA domain-containing protein</fullName>
    </recommendedName>
</protein>
<dbReference type="SUPFAM" id="SSF56784">
    <property type="entry name" value="HAD-like"/>
    <property type="match status" value="1"/>
</dbReference>
<dbReference type="SUPFAM" id="SSF81660">
    <property type="entry name" value="Metal cation-transporting ATPase, ATP-binding domain N"/>
    <property type="match status" value="1"/>
</dbReference>
<feature type="transmembrane region" description="Helical" evidence="10">
    <location>
        <begin position="495"/>
        <end position="514"/>
    </location>
</feature>
<accession>A0A4T0G507</accession>
<gene>
    <name evidence="13" type="ORF">E3P90_04082</name>
</gene>
<comment type="similarity">
    <text evidence="2 10">Belongs to the cation transport ATPase (P-type) (TC 3.A.3) family. Type IB subfamily.</text>
</comment>
<feature type="transmembrane region" description="Helical" evidence="10">
    <location>
        <begin position="729"/>
        <end position="751"/>
    </location>
</feature>
<keyword evidence="3 10" id="KW-0812">Transmembrane</keyword>
<keyword evidence="6 10" id="KW-0067">ATP-binding</keyword>
<dbReference type="CDD" id="cd00371">
    <property type="entry name" value="HMA"/>
    <property type="match status" value="3"/>
</dbReference>
<dbReference type="GO" id="GO:0043682">
    <property type="term" value="F:P-type divalent copper transporter activity"/>
    <property type="evidence" value="ECO:0007669"/>
    <property type="project" value="TreeGrafter"/>
</dbReference>
<dbReference type="InterPro" id="IPR008250">
    <property type="entry name" value="ATPase_P-typ_transduc_dom_A_sf"/>
</dbReference>
<dbReference type="Pfam" id="PF00403">
    <property type="entry name" value="HMA"/>
    <property type="match status" value="3"/>
</dbReference>
<name>A0A4T0G507_WALIC</name>
<dbReference type="GO" id="GO:0016887">
    <property type="term" value="F:ATP hydrolysis activity"/>
    <property type="evidence" value="ECO:0007669"/>
    <property type="project" value="InterPro"/>
</dbReference>
<comment type="subcellular location">
    <subcellularLocation>
        <location evidence="1">Membrane</location>
        <topology evidence="1">Multi-pass membrane protein</topology>
    </subcellularLocation>
</comment>
<evidence type="ECO:0000259" key="12">
    <source>
        <dbReference type="PROSITE" id="PS50846"/>
    </source>
</evidence>
<feature type="transmembrane region" description="Helical" evidence="10">
    <location>
        <begin position="1116"/>
        <end position="1136"/>
    </location>
</feature>
<dbReference type="InterPro" id="IPR006121">
    <property type="entry name" value="HMA_dom"/>
</dbReference>
<evidence type="ECO:0000256" key="5">
    <source>
        <dbReference type="ARBA" id="ARBA00022741"/>
    </source>
</evidence>
<keyword evidence="8 10" id="KW-1133">Transmembrane helix</keyword>
<dbReference type="SUPFAM" id="SSF81653">
    <property type="entry name" value="Calcium ATPase, transduction domain A"/>
    <property type="match status" value="1"/>
</dbReference>
<dbReference type="GO" id="GO:0005524">
    <property type="term" value="F:ATP binding"/>
    <property type="evidence" value="ECO:0007669"/>
    <property type="project" value="UniProtKB-UniRule"/>
</dbReference>
<dbReference type="GO" id="GO:0005507">
    <property type="term" value="F:copper ion binding"/>
    <property type="evidence" value="ECO:0007669"/>
    <property type="project" value="TreeGrafter"/>
</dbReference>
<dbReference type="InterPro" id="IPR018303">
    <property type="entry name" value="ATPase_P-typ_P_site"/>
</dbReference>
<evidence type="ECO:0000256" key="2">
    <source>
        <dbReference type="ARBA" id="ARBA00006024"/>
    </source>
</evidence>
<feature type="transmembrane region" description="Helical" evidence="10">
    <location>
        <begin position="405"/>
        <end position="430"/>
    </location>
</feature>
<dbReference type="InterPro" id="IPR001757">
    <property type="entry name" value="P_typ_ATPase"/>
</dbReference>
<dbReference type="PANTHER" id="PTHR43520:SF32">
    <property type="entry name" value="COPPER RESISTANCE P-TYPE ATPASE (EUROFUNG)"/>
    <property type="match status" value="1"/>
</dbReference>
<dbReference type="InterPro" id="IPR023299">
    <property type="entry name" value="ATPase_P-typ_cyto_dom_N"/>
</dbReference>
<dbReference type="InterPro" id="IPR017969">
    <property type="entry name" value="Heavy-metal-associated_CS"/>
</dbReference>
<evidence type="ECO:0000256" key="3">
    <source>
        <dbReference type="ARBA" id="ARBA00022692"/>
    </source>
</evidence>
<dbReference type="OMA" id="QGMKGTF"/>
<reference evidence="13 14" key="1">
    <citation type="submission" date="2019-03" db="EMBL/GenBank/DDBJ databases">
        <title>Sequencing 23 genomes of Wallemia ichthyophaga.</title>
        <authorList>
            <person name="Gostincar C."/>
        </authorList>
    </citation>
    <scope>NUCLEOTIDE SEQUENCE [LARGE SCALE GENOMIC DNA]</scope>
    <source>
        <strain evidence="13 14">EXF-8621</strain>
    </source>
</reference>
<dbReference type="InterPro" id="IPR044492">
    <property type="entry name" value="P_typ_ATPase_HD_dom"/>
</dbReference>
<evidence type="ECO:0000256" key="4">
    <source>
        <dbReference type="ARBA" id="ARBA00022723"/>
    </source>
</evidence>